<evidence type="ECO:0000256" key="1">
    <source>
        <dbReference type="SAM" id="Phobius"/>
    </source>
</evidence>
<gene>
    <name evidence="2" type="ORF">MYP_3592</name>
</gene>
<sequence>MQTLGVILMVVGFIMGVFGGMFLAIPAVVTDEKGGLSQEKMIKVSVLIFVGSVMILIGQYLFAGLNH</sequence>
<keyword evidence="3" id="KW-1185">Reference proteome</keyword>
<evidence type="ECO:0000313" key="2">
    <source>
        <dbReference type="EMBL" id="GAL86363.1"/>
    </source>
</evidence>
<feature type="transmembrane region" description="Helical" evidence="1">
    <location>
        <begin position="41"/>
        <end position="62"/>
    </location>
</feature>
<dbReference type="EMBL" id="BBLT01000007">
    <property type="protein sequence ID" value="GAL86363.1"/>
    <property type="molecule type" value="Genomic_DNA"/>
</dbReference>
<keyword evidence="1" id="KW-0472">Membrane</keyword>
<dbReference type="Proteomes" id="UP000030185">
    <property type="component" value="Unassembled WGS sequence"/>
</dbReference>
<name>A0A098LJT3_9BACT</name>
<comment type="caution">
    <text evidence="2">The sequence shown here is derived from an EMBL/GenBank/DDBJ whole genome shotgun (WGS) entry which is preliminary data.</text>
</comment>
<dbReference type="AlphaFoldDB" id="A0A098LJT3"/>
<accession>A0A098LJT3</accession>
<dbReference type="RefSeq" id="WP_045466074.1">
    <property type="nucleotide sequence ID" value="NZ_BBLT01000007.1"/>
</dbReference>
<dbReference type="OrthoDB" id="9881791at2"/>
<organism evidence="2 3">
    <name type="scientific">Sporocytophaga myxococcoides</name>
    <dbReference type="NCBI Taxonomy" id="153721"/>
    <lineage>
        <taxon>Bacteria</taxon>
        <taxon>Pseudomonadati</taxon>
        <taxon>Bacteroidota</taxon>
        <taxon>Cytophagia</taxon>
        <taxon>Cytophagales</taxon>
        <taxon>Cytophagaceae</taxon>
        <taxon>Sporocytophaga</taxon>
    </lineage>
</organism>
<feature type="transmembrane region" description="Helical" evidence="1">
    <location>
        <begin position="6"/>
        <end position="29"/>
    </location>
</feature>
<protein>
    <submittedName>
        <fullName evidence="2">Uncharacterized protein</fullName>
    </submittedName>
</protein>
<keyword evidence="1" id="KW-0812">Transmembrane</keyword>
<evidence type="ECO:0000313" key="3">
    <source>
        <dbReference type="Proteomes" id="UP000030185"/>
    </source>
</evidence>
<proteinExistence type="predicted"/>
<reference evidence="2 3" key="1">
    <citation type="submission" date="2014-09" db="EMBL/GenBank/DDBJ databases">
        <title>Sporocytophaga myxococcoides PG-01 genome sequencing.</title>
        <authorList>
            <person name="Liu L."/>
            <person name="Gao P.J."/>
            <person name="Chen G.J."/>
            <person name="Wang L.S."/>
        </authorList>
    </citation>
    <scope>NUCLEOTIDE SEQUENCE [LARGE SCALE GENOMIC DNA]</scope>
    <source>
        <strain evidence="2 3">PG-01</strain>
    </source>
</reference>
<keyword evidence="1" id="KW-1133">Transmembrane helix</keyword>